<reference evidence="1" key="1">
    <citation type="submission" date="2023-08" db="EMBL/GenBank/DDBJ databases">
        <title>A de novo genome assembly of Solanum verrucosum Schlechtendal, a Mexican diploid species geographically isolated from the other diploid A-genome species in potato relatives.</title>
        <authorList>
            <person name="Hosaka K."/>
        </authorList>
    </citation>
    <scope>NUCLEOTIDE SEQUENCE</scope>
    <source>
        <tissue evidence="1">Young leaves</tissue>
    </source>
</reference>
<keyword evidence="2" id="KW-1185">Reference proteome</keyword>
<dbReference type="Proteomes" id="UP001234989">
    <property type="component" value="Chromosome 8"/>
</dbReference>
<protein>
    <submittedName>
        <fullName evidence="1">Uncharacterized protein</fullName>
    </submittedName>
</protein>
<organism evidence="1 2">
    <name type="scientific">Solanum verrucosum</name>
    <dbReference type="NCBI Taxonomy" id="315347"/>
    <lineage>
        <taxon>Eukaryota</taxon>
        <taxon>Viridiplantae</taxon>
        <taxon>Streptophyta</taxon>
        <taxon>Embryophyta</taxon>
        <taxon>Tracheophyta</taxon>
        <taxon>Spermatophyta</taxon>
        <taxon>Magnoliopsida</taxon>
        <taxon>eudicotyledons</taxon>
        <taxon>Gunneridae</taxon>
        <taxon>Pentapetalae</taxon>
        <taxon>asterids</taxon>
        <taxon>lamiids</taxon>
        <taxon>Solanales</taxon>
        <taxon>Solanaceae</taxon>
        <taxon>Solanoideae</taxon>
        <taxon>Solaneae</taxon>
        <taxon>Solanum</taxon>
    </lineage>
</organism>
<evidence type="ECO:0000313" key="1">
    <source>
        <dbReference type="EMBL" id="WMV42459.1"/>
    </source>
</evidence>
<name>A0AAF0UAX4_SOLVR</name>
<dbReference type="AlphaFoldDB" id="A0AAF0UAX4"/>
<proteinExistence type="predicted"/>
<evidence type="ECO:0000313" key="2">
    <source>
        <dbReference type="Proteomes" id="UP001234989"/>
    </source>
</evidence>
<sequence>MGISSEMRREDSWAKRRESLLIASAYEEDRIRKSRECTQDGPHFILWRFFAGSTVSGMKEDIFLEDVFFENNIFHTPLVSFSPNSPPYTRGYHVPPFLLALTPSSSHPATKKIASSGLGFEIGMLEINIFMIMKEKKLCVNDILANFKF</sequence>
<dbReference type="EMBL" id="CP133619">
    <property type="protein sequence ID" value="WMV42459.1"/>
    <property type="molecule type" value="Genomic_DNA"/>
</dbReference>
<accession>A0AAF0UAX4</accession>
<gene>
    <name evidence="1" type="ORF">MTR67_035844</name>
</gene>